<dbReference type="GO" id="GO:0032366">
    <property type="term" value="P:intracellular sterol transport"/>
    <property type="evidence" value="ECO:0007669"/>
    <property type="project" value="TreeGrafter"/>
</dbReference>
<evidence type="ECO:0000256" key="2">
    <source>
        <dbReference type="ARBA" id="ARBA00006582"/>
    </source>
</evidence>
<comment type="caution">
    <text evidence="8">The sequence shown here is derived from an EMBL/GenBank/DDBJ whole genome shotgun (WGS) entry which is preliminary data.</text>
</comment>
<dbReference type="PANTHER" id="PTHR23319:SF4">
    <property type="entry name" value="GRAM DOMAIN CONTAINING 1B, ISOFORM E"/>
    <property type="match status" value="1"/>
</dbReference>
<dbReference type="GO" id="GO:0120015">
    <property type="term" value="F:sterol transfer activity"/>
    <property type="evidence" value="ECO:0007669"/>
    <property type="project" value="TreeGrafter"/>
</dbReference>
<comment type="subcellular location">
    <subcellularLocation>
        <location evidence="1">Membrane</location>
        <topology evidence="1">Single-pass membrane protein</topology>
    </subcellularLocation>
</comment>
<feature type="non-terminal residue" evidence="8">
    <location>
        <position position="1"/>
    </location>
</feature>
<feature type="transmembrane region" description="Helical" evidence="6">
    <location>
        <begin position="446"/>
        <end position="472"/>
    </location>
</feature>
<gene>
    <name evidence="8" type="ORF">BCR36DRAFT_232239</name>
</gene>
<accession>A0A1Y1V0D7</accession>
<feature type="non-terminal residue" evidence="8">
    <location>
        <position position="501"/>
    </location>
</feature>
<evidence type="ECO:0000313" key="8">
    <source>
        <dbReference type="EMBL" id="ORX44529.1"/>
    </source>
</evidence>
<evidence type="ECO:0000256" key="1">
    <source>
        <dbReference type="ARBA" id="ARBA00004167"/>
    </source>
</evidence>
<evidence type="ECO:0000256" key="5">
    <source>
        <dbReference type="ARBA" id="ARBA00023136"/>
    </source>
</evidence>
<keyword evidence="3 6" id="KW-0812">Transmembrane</keyword>
<dbReference type="GO" id="GO:0032934">
    <property type="term" value="F:sterol binding"/>
    <property type="evidence" value="ECO:0007669"/>
    <property type="project" value="TreeGrafter"/>
</dbReference>
<sequence length="501" mass="58183">CPCNLERDVLWQGKIYPTAFHICFYGKIFAKAAKVTIHFKDITLIEKRSTVGMFPNAIRINTANIEYVFSSFLKRDVTYQAFCDAWHRVKSSNEIAVNEQFNLNGISKQQDIVDPIDREINGHKKSNSVDQIDAGVFSNEEQKKIINEGDDTIFSQSYPEPSPIEKALQSQEYEMGGLNEPTNSQLPNEGHQNKMLDEVYNIDSKSLYQFLFEDNSKFLYDVYKDANNDNIKIGLWKKDARTNLKERIIMYNSLNKALFSSRGNILTEEKQKFLKNNKDNIFIESEIRVLNINYGDYFKIICKYFIIAERDDYSRLLITFEIKFTKKLALTEKIEKTMFDNYTKLFIELENHLNKALKKVTNEEVKVLNMSSTEELNTYAEPLSSSFEKLSLDQSLEGINDKGFKSDSVPPISENMNEDMEKKTFMDQFFNAKIARTSFFNYTLDAVFLIFSILIQIPTIIIHIMNFIISLFKQHKHASKKKGTKDKDEKKILTHAPYLIV</sequence>
<dbReference type="STRING" id="1754191.A0A1Y1V0D7"/>
<dbReference type="PANTHER" id="PTHR23319">
    <property type="entry name" value="GRAM DOMAIN CONTAINING 1B, ISOFORM E"/>
    <property type="match status" value="1"/>
</dbReference>
<comment type="similarity">
    <text evidence="2">Belongs to the YSP2 family.</text>
</comment>
<keyword evidence="5 6" id="KW-0472">Membrane</keyword>
<dbReference type="Proteomes" id="UP000193719">
    <property type="component" value="Unassembled WGS sequence"/>
</dbReference>
<dbReference type="GO" id="GO:0005886">
    <property type="term" value="C:plasma membrane"/>
    <property type="evidence" value="ECO:0007669"/>
    <property type="project" value="TreeGrafter"/>
</dbReference>
<feature type="domain" description="VASt" evidence="7">
    <location>
        <begin position="191"/>
        <end position="361"/>
    </location>
</feature>
<dbReference type="EMBL" id="MCFH01000045">
    <property type="protein sequence ID" value="ORX44529.1"/>
    <property type="molecule type" value="Genomic_DNA"/>
</dbReference>
<evidence type="ECO:0000313" key="9">
    <source>
        <dbReference type="Proteomes" id="UP000193719"/>
    </source>
</evidence>
<evidence type="ECO:0000256" key="6">
    <source>
        <dbReference type="SAM" id="Phobius"/>
    </source>
</evidence>
<dbReference type="InterPro" id="IPR031968">
    <property type="entry name" value="VASt"/>
</dbReference>
<dbReference type="GO" id="GO:0140268">
    <property type="term" value="C:endoplasmic reticulum-plasma membrane contact site"/>
    <property type="evidence" value="ECO:0007669"/>
    <property type="project" value="TreeGrafter"/>
</dbReference>
<organism evidence="8 9">
    <name type="scientific">Piromyces finnis</name>
    <dbReference type="NCBI Taxonomy" id="1754191"/>
    <lineage>
        <taxon>Eukaryota</taxon>
        <taxon>Fungi</taxon>
        <taxon>Fungi incertae sedis</taxon>
        <taxon>Chytridiomycota</taxon>
        <taxon>Chytridiomycota incertae sedis</taxon>
        <taxon>Neocallimastigomycetes</taxon>
        <taxon>Neocallimastigales</taxon>
        <taxon>Neocallimastigaceae</taxon>
        <taxon>Piromyces</taxon>
    </lineage>
</organism>
<dbReference type="AlphaFoldDB" id="A0A1Y1V0D7"/>
<dbReference type="InterPro" id="IPR011993">
    <property type="entry name" value="PH-like_dom_sf"/>
</dbReference>
<dbReference type="InterPro" id="IPR051482">
    <property type="entry name" value="Cholesterol_transport"/>
</dbReference>
<evidence type="ECO:0000259" key="7">
    <source>
        <dbReference type="PROSITE" id="PS51778"/>
    </source>
</evidence>
<evidence type="ECO:0000256" key="4">
    <source>
        <dbReference type="ARBA" id="ARBA00022989"/>
    </source>
</evidence>
<proteinExistence type="inferred from homology"/>
<dbReference type="Pfam" id="PF02893">
    <property type="entry name" value="GRAM"/>
    <property type="match status" value="1"/>
</dbReference>
<dbReference type="GO" id="GO:0005739">
    <property type="term" value="C:mitochondrion"/>
    <property type="evidence" value="ECO:0007669"/>
    <property type="project" value="TreeGrafter"/>
</dbReference>
<dbReference type="InterPro" id="IPR004182">
    <property type="entry name" value="GRAM"/>
</dbReference>
<dbReference type="GO" id="GO:0032541">
    <property type="term" value="C:cortical endoplasmic reticulum"/>
    <property type="evidence" value="ECO:0007669"/>
    <property type="project" value="TreeGrafter"/>
</dbReference>
<dbReference type="Gene3D" id="2.30.29.30">
    <property type="entry name" value="Pleckstrin-homology domain (PH domain)/Phosphotyrosine-binding domain (PTB)"/>
    <property type="match status" value="1"/>
</dbReference>
<protein>
    <recommendedName>
        <fullName evidence="7">VASt domain-containing protein</fullName>
    </recommendedName>
</protein>
<keyword evidence="4 6" id="KW-1133">Transmembrane helix</keyword>
<reference evidence="8 9" key="1">
    <citation type="submission" date="2016-08" db="EMBL/GenBank/DDBJ databases">
        <title>Genomes of anaerobic fungi encode conserved fungal cellulosomes for biomass hydrolysis.</title>
        <authorList>
            <consortium name="DOE Joint Genome Institute"/>
            <person name="Haitjema C.H."/>
            <person name="Gilmore S.P."/>
            <person name="Henske J.K."/>
            <person name="Solomon K.V."/>
            <person name="De Groot R."/>
            <person name="Kuo A."/>
            <person name="Mondo S.J."/>
            <person name="Salamov A.A."/>
            <person name="Labutti K."/>
            <person name="Zhao Z."/>
            <person name="Chiniquy J."/>
            <person name="Barry K."/>
            <person name="Brewer H.M."/>
            <person name="Purvine S.O."/>
            <person name="Wright A.T."/>
            <person name="Boxma B."/>
            <person name="Van Alen T."/>
            <person name="Hackstein J.H."/>
            <person name="Baker S.E."/>
            <person name="Grigoriev I.V."/>
            <person name="O'Malley M.A."/>
        </authorList>
    </citation>
    <scope>NUCLEOTIDE SEQUENCE [LARGE SCALE GENOMIC DNA]</scope>
    <source>
        <strain evidence="9">finn</strain>
    </source>
</reference>
<dbReference type="Pfam" id="PF16016">
    <property type="entry name" value="VASt"/>
    <property type="match status" value="1"/>
</dbReference>
<evidence type="ECO:0000256" key="3">
    <source>
        <dbReference type="ARBA" id="ARBA00022692"/>
    </source>
</evidence>
<dbReference type="OrthoDB" id="2162691at2759"/>
<name>A0A1Y1V0D7_9FUNG</name>
<dbReference type="PROSITE" id="PS51778">
    <property type="entry name" value="VAST"/>
    <property type="match status" value="1"/>
</dbReference>
<dbReference type="GO" id="GO:0005789">
    <property type="term" value="C:endoplasmic reticulum membrane"/>
    <property type="evidence" value="ECO:0007669"/>
    <property type="project" value="TreeGrafter"/>
</dbReference>
<keyword evidence="9" id="KW-1185">Reference proteome</keyword>
<reference evidence="8 9" key="2">
    <citation type="submission" date="2016-08" db="EMBL/GenBank/DDBJ databases">
        <title>Pervasive Adenine N6-methylation of Active Genes in Fungi.</title>
        <authorList>
            <consortium name="DOE Joint Genome Institute"/>
            <person name="Mondo S.J."/>
            <person name="Dannebaum R.O."/>
            <person name="Kuo R.C."/>
            <person name="Labutti K."/>
            <person name="Haridas S."/>
            <person name="Kuo A."/>
            <person name="Salamov A."/>
            <person name="Ahrendt S.R."/>
            <person name="Lipzen A."/>
            <person name="Sullivan W."/>
            <person name="Andreopoulos W.B."/>
            <person name="Clum A."/>
            <person name="Lindquist E."/>
            <person name="Daum C."/>
            <person name="Ramamoorthy G.K."/>
            <person name="Gryganskyi A."/>
            <person name="Culley D."/>
            <person name="Magnuson J.K."/>
            <person name="James T.Y."/>
            <person name="O'Malley M.A."/>
            <person name="Stajich J.E."/>
            <person name="Spatafora J.W."/>
            <person name="Visel A."/>
            <person name="Grigoriev I.V."/>
        </authorList>
    </citation>
    <scope>NUCLEOTIDE SEQUENCE [LARGE SCALE GENOMIC DNA]</scope>
    <source>
        <strain evidence="9">finn</strain>
    </source>
</reference>